<organism evidence="3 4">
    <name type="scientific">Paenibacillus agaridevorans</name>
    <dbReference type="NCBI Taxonomy" id="171404"/>
    <lineage>
        <taxon>Bacteria</taxon>
        <taxon>Bacillati</taxon>
        <taxon>Bacillota</taxon>
        <taxon>Bacilli</taxon>
        <taxon>Bacillales</taxon>
        <taxon>Paenibacillaceae</taxon>
        <taxon>Paenibacillus</taxon>
    </lineage>
</organism>
<dbReference type="SMART" id="SM00530">
    <property type="entry name" value="HTH_XRE"/>
    <property type="match status" value="1"/>
</dbReference>
<dbReference type="PANTHER" id="PTHR46558">
    <property type="entry name" value="TRACRIPTIONAL REGULATORY PROTEIN-RELATED-RELATED"/>
    <property type="match status" value="1"/>
</dbReference>
<proteinExistence type="predicted"/>
<name>A0A2R5F3M0_9BACL</name>
<feature type="domain" description="HTH cro/C1-type" evidence="2">
    <location>
        <begin position="23"/>
        <end position="77"/>
    </location>
</feature>
<evidence type="ECO:0000313" key="3">
    <source>
        <dbReference type="EMBL" id="GBG12348.1"/>
    </source>
</evidence>
<evidence type="ECO:0000259" key="2">
    <source>
        <dbReference type="PROSITE" id="PS50943"/>
    </source>
</evidence>
<dbReference type="Gene3D" id="1.10.260.40">
    <property type="entry name" value="lambda repressor-like DNA-binding domains"/>
    <property type="match status" value="1"/>
</dbReference>
<keyword evidence="1" id="KW-0238">DNA-binding</keyword>
<dbReference type="EMBL" id="BDQX01000458">
    <property type="protein sequence ID" value="GBG12348.1"/>
    <property type="molecule type" value="Genomic_DNA"/>
</dbReference>
<dbReference type="GO" id="GO:0003677">
    <property type="term" value="F:DNA binding"/>
    <property type="evidence" value="ECO:0007669"/>
    <property type="project" value="UniProtKB-KW"/>
</dbReference>
<dbReference type="AlphaFoldDB" id="A0A2R5F3M0"/>
<evidence type="ECO:0000313" key="4">
    <source>
        <dbReference type="Proteomes" id="UP000245202"/>
    </source>
</evidence>
<sequence length="144" mass="16761">MATTWVSRTKEEPMQMARYGKRIAELRKKRGMNQETLAGLLGITRASLSHYETDRREPDFEILTKMANLFRVSFDDLMGRTQHVATDPAHHVTEFLNRVELADDQIESRYELTIDGRKLTPDETQRFIAFIRSERAAHSDRTGY</sequence>
<dbReference type="SUPFAM" id="SSF47413">
    <property type="entry name" value="lambda repressor-like DNA-binding domains"/>
    <property type="match status" value="1"/>
</dbReference>
<dbReference type="InterPro" id="IPR010982">
    <property type="entry name" value="Lambda_DNA-bd_dom_sf"/>
</dbReference>
<comment type="caution">
    <text evidence="3">The sequence shown here is derived from an EMBL/GenBank/DDBJ whole genome shotgun (WGS) entry which is preliminary data.</text>
</comment>
<dbReference type="Proteomes" id="UP000245202">
    <property type="component" value="Unassembled WGS sequence"/>
</dbReference>
<evidence type="ECO:0000256" key="1">
    <source>
        <dbReference type="ARBA" id="ARBA00023125"/>
    </source>
</evidence>
<dbReference type="CDD" id="cd00093">
    <property type="entry name" value="HTH_XRE"/>
    <property type="match status" value="1"/>
</dbReference>
<accession>A0A2R5F3M0</accession>
<protein>
    <submittedName>
        <fullName evidence="3">Putative transcriptional regulator</fullName>
    </submittedName>
</protein>
<dbReference type="PANTHER" id="PTHR46558:SF11">
    <property type="entry name" value="HTH-TYPE TRANSCRIPTIONAL REGULATOR XRE"/>
    <property type="match status" value="1"/>
</dbReference>
<dbReference type="Pfam" id="PF01381">
    <property type="entry name" value="HTH_3"/>
    <property type="match status" value="1"/>
</dbReference>
<dbReference type="InterPro" id="IPR001387">
    <property type="entry name" value="Cro/C1-type_HTH"/>
</dbReference>
<reference evidence="3 4" key="1">
    <citation type="submission" date="2017-08" db="EMBL/GenBank/DDBJ databases">
        <title>Substantial Increase in Enzyme Production by Combined Drug-Resistance Mutations in Paenibacillus agaridevorans.</title>
        <authorList>
            <person name="Tanaka Y."/>
            <person name="Funane K."/>
            <person name="Hosaka T."/>
            <person name="Shiwa Y."/>
            <person name="Fujita N."/>
            <person name="Miyazaki T."/>
            <person name="Yoshikawa H."/>
            <person name="Murakami K."/>
            <person name="Kasahara K."/>
            <person name="Inaoka T."/>
            <person name="Hiraga Y."/>
            <person name="Ochi K."/>
        </authorList>
    </citation>
    <scope>NUCLEOTIDE SEQUENCE [LARGE SCALE GENOMIC DNA]</scope>
    <source>
        <strain evidence="3 4">T-3040</strain>
    </source>
</reference>
<dbReference type="PROSITE" id="PS50943">
    <property type="entry name" value="HTH_CROC1"/>
    <property type="match status" value="1"/>
</dbReference>
<gene>
    <name evidence="3" type="ORF">PAT3040_07223</name>
</gene>
<keyword evidence="4" id="KW-1185">Reference proteome</keyword>